<dbReference type="Proteomes" id="UP000192674">
    <property type="component" value="Unassembled WGS sequence"/>
</dbReference>
<evidence type="ECO:0000313" key="3">
    <source>
        <dbReference type="Proteomes" id="UP000192674"/>
    </source>
</evidence>
<accession>A0A1W2DGW0</accession>
<keyword evidence="3" id="KW-1185">Reference proteome</keyword>
<feature type="compositionally biased region" description="Basic and acidic residues" evidence="1">
    <location>
        <begin position="12"/>
        <end position="22"/>
    </location>
</feature>
<gene>
    <name evidence="2" type="ORF">SAMN05661093_03351</name>
</gene>
<evidence type="ECO:0000256" key="1">
    <source>
        <dbReference type="SAM" id="MobiDB-lite"/>
    </source>
</evidence>
<organism evidence="2 3">
    <name type="scientific">Kibdelosporangium aridum</name>
    <dbReference type="NCBI Taxonomy" id="2030"/>
    <lineage>
        <taxon>Bacteria</taxon>
        <taxon>Bacillati</taxon>
        <taxon>Actinomycetota</taxon>
        <taxon>Actinomycetes</taxon>
        <taxon>Pseudonocardiales</taxon>
        <taxon>Pseudonocardiaceae</taxon>
        <taxon>Kibdelosporangium</taxon>
    </lineage>
</organism>
<dbReference type="EMBL" id="FWXV01000002">
    <property type="protein sequence ID" value="SMC96743.1"/>
    <property type="molecule type" value="Genomic_DNA"/>
</dbReference>
<proteinExistence type="predicted"/>
<evidence type="ECO:0000313" key="2">
    <source>
        <dbReference type="EMBL" id="SMC96743.1"/>
    </source>
</evidence>
<sequence>MAVISPWRARKRDAGAAREGHSAHSRWATPSSEAVAGGQFVDDVDMDLADDLVSFRHVAEAVGDEPSDWSSENAIKDATRRYRTLSQNE</sequence>
<feature type="region of interest" description="Disordered" evidence="1">
    <location>
        <begin position="1"/>
        <end position="30"/>
    </location>
</feature>
<dbReference type="AlphaFoldDB" id="A0A1W2DGW0"/>
<reference evidence="2 3" key="1">
    <citation type="submission" date="2017-04" db="EMBL/GenBank/DDBJ databases">
        <authorList>
            <person name="Afonso C.L."/>
            <person name="Miller P.J."/>
            <person name="Scott M.A."/>
            <person name="Spackman E."/>
            <person name="Goraichik I."/>
            <person name="Dimitrov K.M."/>
            <person name="Suarez D.L."/>
            <person name="Swayne D.E."/>
        </authorList>
    </citation>
    <scope>NUCLEOTIDE SEQUENCE [LARGE SCALE GENOMIC DNA]</scope>
    <source>
        <strain evidence="2 3">DSM 43828</strain>
    </source>
</reference>
<protein>
    <submittedName>
        <fullName evidence="2">Uncharacterized protein</fullName>
    </submittedName>
</protein>
<name>A0A1W2DGW0_KIBAR</name>
<dbReference type="RefSeq" id="WP_143446358.1">
    <property type="nucleotide sequence ID" value="NZ_FWXV01000002.1"/>
</dbReference>